<evidence type="ECO:0000256" key="1">
    <source>
        <dbReference type="SAM" id="SignalP"/>
    </source>
</evidence>
<gene>
    <name evidence="2" type="ORF">LMG27177_04882</name>
</gene>
<accession>A0A6J5GKP0</accession>
<evidence type="ECO:0008006" key="4">
    <source>
        <dbReference type="Google" id="ProtNLM"/>
    </source>
</evidence>
<dbReference type="RefSeq" id="WP_175163751.1">
    <property type="nucleotide sequence ID" value="NZ_CADIKI010000015.1"/>
</dbReference>
<organism evidence="2 3">
    <name type="scientific">Paraburkholderia fynbosensis</name>
    <dbReference type="NCBI Taxonomy" id="1200993"/>
    <lineage>
        <taxon>Bacteria</taxon>
        <taxon>Pseudomonadati</taxon>
        <taxon>Pseudomonadota</taxon>
        <taxon>Betaproteobacteria</taxon>
        <taxon>Burkholderiales</taxon>
        <taxon>Burkholderiaceae</taxon>
        <taxon>Paraburkholderia</taxon>
    </lineage>
</organism>
<dbReference type="InterPro" id="IPR025421">
    <property type="entry name" value="DUF4148"/>
</dbReference>
<reference evidence="2 3" key="1">
    <citation type="submission" date="2020-04" db="EMBL/GenBank/DDBJ databases">
        <authorList>
            <person name="De Canck E."/>
        </authorList>
    </citation>
    <scope>NUCLEOTIDE SEQUENCE [LARGE SCALE GENOMIC DNA]</scope>
    <source>
        <strain evidence="2 3">LMG 27177</strain>
    </source>
</reference>
<name>A0A6J5GKP0_9BURK</name>
<dbReference type="EMBL" id="CADIKI010000015">
    <property type="protein sequence ID" value="CAB3800608.1"/>
    <property type="molecule type" value="Genomic_DNA"/>
</dbReference>
<sequence length="78" mass="8314">MKVSMIALAFAAFATTATAYAVPSADANAVSNDAQQTQQWTPGQANATGKTRQEVRQELVRAQHDGQLAALNKFYQGS</sequence>
<evidence type="ECO:0000313" key="3">
    <source>
        <dbReference type="Proteomes" id="UP000494252"/>
    </source>
</evidence>
<dbReference type="Proteomes" id="UP000494252">
    <property type="component" value="Unassembled WGS sequence"/>
</dbReference>
<evidence type="ECO:0000313" key="2">
    <source>
        <dbReference type="EMBL" id="CAB3800608.1"/>
    </source>
</evidence>
<proteinExistence type="predicted"/>
<feature type="chain" id="PRO_5026957926" description="DUF4148 domain-containing protein" evidence="1">
    <location>
        <begin position="22"/>
        <end position="78"/>
    </location>
</feature>
<keyword evidence="1" id="KW-0732">Signal</keyword>
<dbReference type="AlphaFoldDB" id="A0A6J5GKP0"/>
<dbReference type="Pfam" id="PF13663">
    <property type="entry name" value="DUF4148"/>
    <property type="match status" value="1"/>
</dbReference>
<keyword evidence="3" id="KW-1185">Reference proteome</keyword>
<protein>
    <recommendedName>
        <fullName evidence="4">DUF4148 domain-containing protein</fullName>
    </recommendedName>
</protein>
<feature type="signal peptide" evidence="1">
    <location>
        <begin position="1"/>
        <end position="21"/>
    </location>
</feature>